<accession>A0A7S2U829</accession>
<proteinExistence type="predicted"/>
<dbReference type="AlphaFoldDB" id="A0A7S2U829"/>
<sequence length="207" mass="24253">MVRRDGHTNAAIESRTIFHSNGIARSSSTHNHHNSATVPAFVECNHRTIMESANFPYDECYPIQITRNKTHIEEQRQETNFPFDETPISIRDNVDRRRRSETIIETPNNCHRDMWKDDRGNHNRQRKLETKRESHSWEMELEQFKNSLPPPCPIVSFDSSCSSAVPCLVNDSVDESSIISTLSEEEEKRIHMFREEEEIPFDEVWNP</sequence>
<organism evidence="1">
    <name type="scientific">Attheya septentrionalis</name>
    <dbReference type="NCBI Taxonomy" id="420275"/>
    <lineage>
        <taxon>Eukaryota</taxon>
        <taxon>Sar</taxon>
        <taxon>Stramenopiles</taxon>
        <taxon>Ochrophyta</taxon>
        <taxon>Bacillariophyta</taxon>
        <taxon>Coscinodiscophyceae</taxon>
        <taxon>Chaetocerotophycidae</taxon>
        <taxon>Chaetocerotales</taxon>
        <taxon>Attheyaceae</taxon>
        <taxon>Attheya</taxon>
    </lineage>
</organism>
<name>A0A7S2U829_9STRA</name>
<reference evidence="1" key="1">
    <citation type="submission" date="2021-01" db="EMBL/GenBank/DDBJ databases">
        <authorList>
            <person name="Corre E."/>
            <person name="Pelletier E."/>
            <person name="Niang G."/>
            <person name="Scheremetjew M."/>
            <person name="Finn R."/>
            <person name="Kale V."/>
            <person name="Holt S."/>
            <person name="Cochrane G."/>
            <person name="Meng A."/>
            <person name="Brown T."/>
            <person name="Cohen L."/>
        </authorList>
    </citation>
    <scope>NUCLEOTIDE SEQUENCE</scope>
    <source>
        <strain evidence="1">CCMP2084</strain>
    </source>
</reference>
<protein>
    <submittedName>
        <fullName evidence="1">Uncharacterized protein</fullName>
    </submittedName>
</protein>
<evidence type="ECO:0000313" key="1">
    <source>
        <dbReference type="EMBL" id="CAD9809496.1"/>
    </source>
</evidence>
<dbReference type="EMBL" id="HBHQ01002085">
    <property type="protein sequence ID" value="CAD9809496.1"/>
    <property type="molecule type" value="Transcribed_RNA"/>
</dbReference>
<gene>
    <name evidence="1" type="ORF">ASEP1449_LOCUS1319</name>
</gene>